<dbReference type="GO" id="GO:0000978">
    <property type="term" value="F:RNA polymerase II cis-regulatory region sequence-specific DNA binding"/>
    <property type="evidence" value="ECO:0007669"/>
    <property type="project" value="TreeGrafter"/>
</dbReference>
<feature type="domain" description="Zn(2)-C6 fungal-type" evidence="5">
    <location>
        <begin position="9"/>
        <end position="39"/>
    </location>
</feature>
<keyword evidence="7" id="KW-1185">Reference proteome</keyword>
<dbReference type="GO" id="GO:0000435">
    <property type="term" value="P:positive regulation of transcription from RNA polymerase II promoter by galactose"/>
    <property type="evidence" value="ECO:0007669"/>
    <property type="project" value="TreeGrafter"/>
</dbReference>
<feature type="compositionally biased region" description="Basic and acidic residues" evidence="4">
    <location>
        <begin position="212"/>
        <end position="225"/>
    </location>
</feature>
<evidence type="ECO:0000256" key="1">
    <source>
        <dbReference type="ARBA" id="ARBA00023015"/>
    </source>
</evidence>
<dbReference type="AlphaFoldDB" id="A0A420Y2C9"/>
<dbReference type="PANTHER" id="PTHR47424">
    <property type="entry name" value="REGULATORY PROTEIN GAL4"/>
    <property type="match status" value="1"/>
</dbReference>
<dbReference type="OrthoDB" id="10261408at2759"/>
<accession>A0A420Y2C9</accession>
<evidence type="ECO:0000256" key="4">
    <source>
        <dbReference type="SAM" id="MobiDB-lite"/>
    </source>
</evidence>
<dbReference type="CDD" id="cd00067">
    <property type="entry name" value="GAL4"/>
    <property type="match status" value="1"/>
</dbReference>
<keyword evidence="3" id="KW-0539">Nucleus</keyword>
<dbReference type="Proteomes" id="UP000275385">
    <property type="component" value="Unassembled WGS sequence"/>
</dbReference>
<keyword evidence="2" id="KW-0804">Transcription</keyword>
<dbReference type="PROSITE" id="PS00463">
    <property type="entry name" value="ZN2_CY6_FUNGAL_1"/>
    <property type="match status" value="1"/>
</dbReference>
<dbReference type="PROSITE" id="PS50048">
    <property type="entry name" value="ZN2_CY6_FUNGAL_2"/>
    <property type="match status" value="1"/>
</dbReference>
<evidence type="ECO:0000256" key="3">
    <source>
        <dbReference type="ARBA" id="ARBA00023242"/>
    </source>
</evidence>
<feature type="region of interest" description="Disordered" evidence="4">
    <location>
        <begin position="187"/>
        <end position="254"/>
    </location>
</feature>
<comment type="caution">
    <text evidence="6">The sequence shown here is derived from an EMBL/GenBank/DDBJ whole genome shotgun (WGS) entry which is preliminary data.</text>
</comment>
<dbReference type="Pfam" id="PF00172">
    <property type="entry name" value="Zn_clus"/>
    <property type="match status" value="1"/>
</dbReference>
<dbReference type="GO" id="GO:0008270">
    <property type="term" value="F:zinc ion binding"/>
    <property type="evidence" value="ECO:0007669"/>
    <property type="project" value="InterPro"/>
</dbReference>
<dbReference type="InterPro" id="IPR036864">
    <property type="entry name" value="Zn2-C6_fun-type_DNA-bd_sf"/>
</dbReference>
<dbReference type="SUPFAM" id="SSF57701">
    <property type="entry name" value="Zn2/Cys6 DNA-binding domain"/>
    <property type="match status" value="1"/>
</dbReference>
<evidence type="ECO:0000313" key="6">
    <source>
        <dbReference type="EMBL" id="RKU42022.1"/>
    </source>
</evidence>
<evidence type="ECO:0000313" key="7">
    <source>
        <dbReference type="Proteomes" id="UP000275385"/>
    </source>
</evidence>
<dbReference type="GO" id="GO:0005634">
    <property type="term" value="C:nucleus"/>
    <property type="evidence" value="ECO:0007669"/>
    <property type="project" value="TreeGrafter"/>
</dbReference>
<protein>
    <recommendedName>
        <fullName evidence="5">Zn(2)-C6 fungal-type domain-containing protein</fullName>
    </recommendedName>
</protein>
<dbReference type="SMART" id="SM00066">
    <property type="entry name" value="GAL4"/>
    <property type="match status" value="1"/>
</dbReference>
<dbReference type="InterPro" id="IPR051127">
    <property type="entry name" value="Fungal_SecMet_Regulators"/>
</dbReference>
<dbReference type="Gene3D" id="4.10.240.10">
    <property type="entry name" value="Zn(2)-C6 fungal-type DNA-binding domain"/>
    <property type="match status" value="1"/>
</dbReference>
<sequence length="264" mass="29548">MGSIRGRAACDGCRSRKQKCDETKPVCSRCRDLNRQCLWPRTHKRGPVKGYADVLKQRLEETENALLRLLSATDDRTIAAAFADSTAGQSLLPRYRDIGGTDVPGSAELKKAALVTHWDRFPLKTSEEVMSWARAVRKASDPTVLPSSGDSQVNCRIQVPGRELPSGGMDGTGVGEIHVRQTLVADEEGMTVRQDEQTDEYTNRRMYSQDTTHSREPVVAHHEESSPTNITEPQHNTTAPPSDLQQEKEQSLELSQEFKQQYLW</sequence>
<organism evidence="6 7">
    <name type="scientific">Coniochaeta pulveracea</name>
    <dbReference type="NCBI Taxonomy" id="177199"/>
    <lineage>
        <taxon>Eukaryota</taxon>
        <taxon>Fungi</taxon>
        <taxon>Dikarya</taxon>
        <taxon>Ascomycota</taxon>
        <taxon>Pezizomycotina</taxon>
        <taxon>Sordariomycetes</taxon>
        <taxon>Sordariomycetidae</taxon>
        <taxon>Coniochaetales</taxon>
        <taxon>Coniochaetaceae</taxon>
        <taxon>Coniochaeta</taxon>
    </lineage>
</organism>
<feature type="compositionally biased region" description="Polar residues" evidence="4">
    <location>
        <begin position="226"/>
        <end position="240"/>
    </location>
</feature>
<keyword evidence="1" id="KW-0805">Transcription regulation</keyword>
<dbReference type="EMBL" id="QVQW01000063">
    <property type="protein sequence ID" value="RKU42022.1"/>
    <property type="molecule type" value="Genomic_DNA"/>
</dbReference>
<proteinExistence type="predicted"/>
<dbReference type="InterPro" id="IPR001138">
    <property type="entry name" value="Zn2Cys6_DnaBD"/>
</dbReference>
<reference evidence="6 7" key="1">
    <citation type="submission" date="2018-08" db="EMBL/GenBank/DDBJ databases">
        <title>Draft genome of the lignicolous fungus Coniochaeta pulveracea.</title>
        <authorList>
            <person name="Borstlap C.J."/>
            <person name="De Witt R.N."/>
            <person name="Botha A."/>
            <person name="Volschenk H."/>
        </authorList>
    </citation>
    <scope>NUCLEOTIDE SEQUENCE [LARGE SCALE GENOMIC DNA]</scope>
    <source>
        <strain evidence="6 7">CAB683</strain>
    </source>
</reference>
<dbReference type="GO" id="GO:0000981">
    <property type="term" value="F:DNA-binding transcription factor activity, RNA polymerase II-specific"/>
    <property type="evidence" value="ECO:0007669"/>
    <property type="project" value="InterPro"/>
</dbReference>
<gene>
    <name evidence="6" type="ORF">DL546_005042</name>
</gene>
<evidence type="ECO:0000259" key="5">
    <source>
        <dbReference type="PROSITE" id="PS50048"/>
    </source>
</evidence>
<dbReference type="PANTHER" id="PTHR47424:SF15">
    <property type="entry name" value="ZN(II)2CYS6 TRANSCRIPTION FACTOR (EUROFUNG)"/>
    <property type="match status" value="1"/>
</dbReference>
<evidence type="ECO:0000256" key="2">
    <source>
        <dbReference type="ARBA" id="ARBA00023163"/>
    </source>
</evidence>
<name>A0A420Y2C9_9PEZI</name>